<sequence length="110" mass="12315">MAEPDHTVLARLSGLPDHLFDHLPVIPPDTVDDDEAAFEEIHVAVAGIEEVKRVITHLLGDSDAFREMLESGKFVFPKLWPLPASTYAGLLVAIHFLDQCSDVLRHVRHR</sequence>
<dbReference type="EMBL" id="JADIKF010000034">
    <property type="protein sequence ID" value="MBM7128504.1"/>
    <property type="molecule type" value="Genomic_DNA"/>
</dbReference>
<protein>
    <submittedName>
        <fullName evidence="1">Uncharacterized protein</fullName>
    </submittedName>
</protein>
<dbReference type="Proteomes" id="UP001430193">
    <property type="component" value="Unassembled WGS sequence"/>
</dbReference>
<name>A0ABS2KBN0_9GAMM</name>
<proteinExistence type="predicted"/>
<evidence type="ECO:0000313" key="1">
    <source>
        <dbReference type="EMBL" id="MBM7128504.1"/>
    </source>
</evidence>
<organism evidence="1 2">
    <name type="scientific">Dyella mobilis</name>
    <dbReference type="NCBI Taxonomy" id="1849582"/>
    <lineage>
        <taxon>Bacteria</taxon>
        <taxon>Pseudomonadati</taxon>
        <taxon>Pseudomonadota</taxon>
        <taxon>Gammaproteobacteria</taxon>
        <taxon>Lysobacterales</taxon>
        <taxon>Rhodanobacteraceae</taxon>
        <taxon>Dyella</taxon>
    </lineage>
</organism>
<evidence type="ECO:0000313" key="2">
    <source>
        <dbReference type="Proteomes" id="UP001430193"/>
    </source>
</evidence>
<gene>
    <name evidence="1" type="ORF">ISS99_03125</name>
</gene>
<dbReference type="RefSeq" id="WP_204630128.1">
    <property type="nucleotide sequence ID" value="NZ_BSOC01000008.1"/>
</dbReference>
<accession>A0ABS2KBN0</accession>
<keyword evidence="2" id="KW-1185">Reference proteome</keyword>
<reference evidence="1" key="1">
    <citation type="submission" date="2020-10" db="EMBL/GenBank/DDBJ databases">
        <title>Phylogeny of dyella-like bacteria.</title>
        <authorList>
            <person name="Fu J."/>
        </authorList>
    </citation>
    <scope>NUCLEOTIDE SEQUENCE</scope>
    <source>
        <strain evidence="1">DHON07</strain>
    </source>
</reference>
<comment type="caution">
    <text evidence="1">The sequence shown here is derived from an EMBL/GenBank/DDBJ whole genome shotgun (WGS) entry which is preliminary data.</text>
</comment>